<evidence type="ECO:0000256" key="1">
    <source>
        <dbReference type="ARBA" id="ARBA00000385"/>
    </source>
</evidence>
<feature type="domain" description="Pseudouridine synthase II N-terminal" evidence="6">
    <location>
        <begin position="33"/>
        <end position="181"/>
    </location>
</feature>
<name>A0A3D8VJ96_9GAMM</name>
<dbReference type="InterPro" id="IPR032819">
    <property type="entry name" value="TruB_C"/>
</dbReference>
<dbReference type="AlphaFoldDB" id="A0A3D8VJ96"/>
<dbReference type="GO" id="GO:0003723">
    <property type="term" value="F:RNA binding"/>
    <property type="evidence" value="ECO:0007669"/>
    <property type="project" value="InterPro"/>
</dbReference>
<evidence type="ECO:0000313" key="9">
    <source>
        <dbReference type="EMBL" id="RDY69439.1"/>
    </source>
</evidence>
<dbReference type="SUPFAM" id="SSF88697">
    <property type="entry name" value="PUA domain-like"/>
    <property type="match status" value="1"/>
</dbReference>
<dbReference type="GO" id="GO:1990481">
    <property type="term" value="P:mRNA pseudouridine synthesis"/>
    <property type="evidence" value="ECO:0007669"/>
    <property type="project" value="TreeGrafter"/>
</dbReference>
<evidence type="ECO:0000259" key="6">
    <source>
        <dbReference type="Pfam" id="PF01509"/>
    </source>
</evidence>
<dbReference type="SUPFAM" id="SSF55120">
    <property type="entry name" value="Pseudouridine synthase"/>
    <property type="match status" value="1"/>
</dbReference>
<dbReference type="Gene3D" id="2.30.130.10">
    <property type="entry name" value="PUA domain"/>
    <property type="match status" value="1"/>
</dbReference>
<sequence>MTKAKTRFRPLDGILLLDKPQGLSSNQALQQARHLFRAEKGGHTGSLDPLATGLLPLCFGEATKIAGLLLGSAKAYETTAVLGLTTDSDDADGAPLLERPVPALDDAAIEAALAPLRGPIRQRAPIYSALKQGGEPLYAKARRGEAIEAPERDVVVHRFELIERDGARLRLHVECGSGTYVRSLVRDLGEALGCGAHVATLRRLWVDPFRAPRMVTLDALRAMRESDGEAAIEDLLLPIEAGLSQFPRVDVDATAARRLGQGQGADCAPAADGLVAIFGPEGRCLGLGQRTGSRLAPQRLFRWAAQSGAEQAASSAI</sequence>
<evidence type="ECO:0000259" key="8">
    <source>
        <dbReference type="Pfam" id="PF16198"/>
    </source>
</evidence>
<evidence type="ECO:0000256" key="5">
    <source>
        <dbReference type="HAMAP-Rule" id="MF_01080"/>
    </source>
</evidence>
<comment type="catalytic activity">
    <reaction evidence="1 5">
        <text>uridine(55) in tRNA = pseudouridine(55) in tRNA</text>
        <dbReference type="Rhea" id="RHEA:42532"/>
        <dbReference type="Rhea" id="RHEA-COMP:10101"/>
        <dbReference type="Rhea" id="RHEA-COMP:10102"/>
        <dbReference type="ChEBI" id="CHEBI:65314"/>
        <dbReference type="ChEBI" id="CHEBI:65315"/>
        <dbReference type="EC" id="5.4.99.25"/>
    </reaction>
</comment>
<accession>A0A3D8VJ96</accession>
<dbReference type="PANTHER" id="PTHR13767">
    <property type="entry name" value="TRNA-PSEUDOURIDINE SYNTHASE"/>
    <property type="match status" value="1"/>
</dbReference>
<comment type="function">
    <text evidence="5">Responsible for synthesis of pseudouridine from uracil-55 in the psi GC loop of transfer RNAs.</text>
</comment>
<dbReference type="InterPro" id="IPR014780">
    <property type="entry name" value="tRNA_psdUridine_synth_TruB"/>
</dbReference>
<dbReference type="GO" id="GO:0160148">
    <property type="term" value="F:tRNA pseudouridine(55) synthase activity"/>
    <property type="evidence" value="ECO:0007669"/>
    <property type="project" value="UniProtKB-EC"/>
</dbReference>
<keyword evidence="4 5" id="KW-0413">Isomerase</keyword>
<feature type="domain" description="tRNA pseudouridine synthase II TruB subfamily 1 C-terminal" evidence="7">
    <location>
        <begin position="247"/>
        <end position="301"/>
    </location>
</feature>
<dbReference type="InterPro" id="IPR020103">
    <property type="entry name" value="PsdUridine_synth_cat_dom_sf"/>
</dbReference>
<dbReference type="GO" id="GO:0031119">
    <property type="term" value="P:tRNA pseudouridine synthesis"/>
    <property type="evidence" value="ECO:0007669"/>
    <property type="project" value="UniProtKB-UniRule"/>
</dbReference>
<dbReference type="InterPro" id="IPR036974">
    <property type="entry name" value="PUA_sf"/>
</dbReference>
<dbReference type="RefSeq" id="WP_115840658.1">
    <property type="nucleotide sequence ID" value="NZ_CP183976.1"/>
</dbReference>
<dbReference type="Proteomes" id="UP000256829">
    <property type="component" value="Unassembled WGS sequence"/>
</dbReference>
<evidence type="ECO:0000256" key="4">
    <source>
        <dbReference type="ARBA" id="ARBA00023235"/>
    </source>
</evidence>
<reference evidence="9 10" key="1">
    <citation type="submission" date="2018-08" db="EMBL/GenBank/DDBJ databases">
        <title>Lysobacter soli KCTC 22011, whole genome shotgun sequence.</title>
        <authorList>
            <person name="Zhang X."/>
            <person name="Feng G."/>
            <person name="Zhu H."/>
        </authorList>
    </citation>
    <scope>NUCLEOTIDE SEQUENCE [LARGE SCALE GENOMIC DNA]</scope>
    <source>
        <strain evidence="9 10">KCTC 22011</strain>
    </source>
</reference>
<dbReference type="HAMAP" id="MF_01080">
    <property type="entry name" value="TruB_bact"/>
    <property type="match status" value="1"/>
</dbReference>
<dbReference type="InterPro" id="IPR002501">
    <property type="entry name" value="PsdUridine_synth_N"/>
</dbReference>
<comment type="similarity">
    <text evidence="2 5">Belongs to the pseudouridine synthase TruB family. Type 1 subfamily.</text>
</comment>
<evidence type="ECO:0000313" key="10">
    <source>
        <dbReference type="Proteomes" id="UP000256829"/>
    </source>
</evidence>
<organism evidence="9 10">
    <name type="scientific">Lysobacter soli</name>
    <dbReference type="NCBI Taxonomy" id="453783"/>
    <lineage>
        <taxon>Bacteria</taxon>
        <taxon>Pseudomonadati</taxon>
        <taxon>Pseudomonadota</taxon>
        <taxon>Gammaproteobacteria</taxon>
        <taxon>Lysobacterales</taxon>
        <taxon>Lysobacteraceae</taxon>
        <taxon>Lysobacter</taxon>
    </lineage>
</organism>
<evidence type="ECO:0000256" key="2">
    <source>
        <dbReference type="ARBA" id="ARBA00005642"/>
    </source>
</evidence>
<keyword evidence="10" id="KW-1185">Reference proteome</keyword>
<gene>
    <name evidence="5" type="primary">truB</name>
    <name evidence="9" type="ORF">DX912_01365</name>
</gene>
<dbReference type="CDD" id="cd02573">
    <property type="entry name" value="PseudoU_synth_EcTruB"/>
    <property type="match status" value="1"/>
</dbReference>
<evidence type="ECO:0000256" key="3">
    <source>
        <dbReference type="ARBA" id="ARBA00022694"/>
    </source>
</evidence>
<dbReference type="Pfam" id="PF16198">
    <property type="entry name" value="TruB_C_2"/>
    <property type="match status" value="1"/>
</dbReference>
<dbReference type="InterPro" id="IPR015240">
    <property type="entry name" value="tRNA_sdUridine_synth_fam1_C"/>
</dbReference>
<evidence type="ECO:0000259" key="7">
    <source>
        <dbReference type="Pfam" id="PF09157"/>
    </source>
</evidence>
<feature type="active site" description="Nucleophile" evidence="5">
    <location>
        <position position="48"/>
    </location>
</feature>
<dbReference type="Pfam" id="PF09157">
    <property type="entry name" value="TruB-C_2"/>
    <property type="match status" value="1"/>
</dbReference>
<dbReference type="Pfam" id="PF01509">
    <property type="entry name" value="TruB_N"/>
    <property type="match status" value="1"/>
</dbReference>
<feature type="domain" description="tRNA pseudouridylate synthase B C-terminal" evidence="8">
    <location>
        <begin position="182"/>
        <end position="243"/>
    </location>
</feature>
<dbReference type="NCBIfam" id="TIGR00431">
    <property type="entry name" value="TruB"/>
    <property type="match status" value="1"/>
</dbReference>
<proteinExistence type="inferred from homology"/>
<comment type="caution">
    <text evidence="9">The sequence shown here is derived from an EMBL/GenBank/DDBJ whole genome shotgun (WGS) entry which is preliminary data.</text>
</comment>
<protein>
    <recommendedName>
        <fullName evidence="5">tRNA pseudouridine synthase B</fullName>
        <ecNumber evidence="5">5.4.99.25</ecNumber>
    </recommendedName>
    <alternativeName>
        <fullName evidence="5">tRNA pseudouridine(55) synthase</fullName>
        <shortName evidence="5">Psi55 synthase</shortName>
    </alternativeName>
    <alternativeName>
        <fullName evidence="5">tRNA pseudouridylate synthase</fullName>
    </alternativeName>
    <alternativeName>
        <fullName evidence="5">tRNA-uridine isomerase</fullName>
    </alternativeName>
</protein>
<dbReference type="PANTHER" id="PTHR13767:SF2">
    <property type="entry name" value="PSEUDOURIDYLATE SYNTHASE TRUB1"/>
    <property type="match status" value="1"/>
</dbReference>
<dbReference type="EC" id="5.4.99.25" evidence="5"/>
<dbReference type="CDD" id="cd21152">
    <property type="entry name" value="PUA_TruB_bacterial"/>
    <property type="match status" value="1"/>
</dbReference>
<dbReference type="EMBL" id="QTJR01000001">
    <property type="protein sequence ID" value="RDY69439.1"/>
    <property type="molecule type" value="Genomic_DNA"/>
</dbReference>
<dbReference type="Gene3D" id="3.30.2350.10">
    <property type="entry name" value="Pseudouridine synthase"/>
    <property type="match status" value="1"/>
</dbReference>
<dbReference type="InterPro" id="IPR015947">
    <property type="entry name" value="PUA-like_sf"/>
</dbReference>
<keyword evidence="3 5" id="KW-0819">tRNA processing</keyword>